<proteinExistence type="predicted"/>
<reference evidence="2 3" key="1">
    <citation type="submission" date="2015-09" db="EMBL/GenBank/DDBJ databases">
        <title>Sorangium comparison.</title>
        <authorList>
            <person name="Zaburannyi N."/>
            <person name="Bunk B."/>
            <person name="Overmann J."/>
            <person name="Mueller R."/>
        </authorList>
    </citation>
    <scope>NUCLEOTIDE SEQUENCE [LARGE SCALE GENOMIC DNA]</scope>
    <source>
        <strain evidence="2 3">So ce26</strain>
    </source>
</reference>
<dbReference type="EMBL" id="CP012673">
    <property type="protein sequence ID" value="AUX40414.1"/>
    <property type="molecule type" value="Genomic_DNA"/>
</dbReference>
<name>A0A2L0EM87_SORCE</name>
<evidence type="ECO:0000313" key="2">
    <source>
        <dbReference type="EMBL" id="AUX40414.1"/>
    </source>
</evidence>
<evidence type="ECO:0000313" key="3">
    <source>
        <dbReference type="Proteomes" id="UP000238348"/>
    </source>
</evidence>
<feature type="coiled-coil region" evidence="1">
    <location>
        <begin position="46"/>
        <end position="73"/>
    </location>
</feature>
<dbReference type="AlphaFoldDB" id="A0A2L0EM87"/>
<organism evidence="2 3">
    <name type="scientific">Sorangium cellulosum</name>
    <name type="common">Polyangium cellulosum</name>
    <dbReference type="NCBI Taxonomy" id="56"/>
    <lineage>
        <taxon>Bacteria</taxon>
        <taxon>Pseudomonadati</taxon>
        <taxon>Myxococcota</taxon>
        <taxon>Polyangia</taxon>
        <taxon>Polyangiales</taxon>
        <taxon>Polyangiaceae</taxon>
        <taxon>Sorangium</taxon>
    </lineage>
</organism>
<dbReference type="Proteomes" id="UP000238348">
    <property type="component" value="Chromosome"/>
</dbReference>
<evidence type="ECO:0000256" key="1">
    <source>
        <dbReference type="SAM" id="Coils"/>
    </source>
</evidence>
<dbReference type="RefSeq" id="WP_234023504.1">
    <property type="nucleotide sequence ID" value="NZ_CP012673.1"/>
</dbReference>
<gene>
    <name evidence="2" type="ORF">SOCE26_018150</name>
</gene>
<accession>A0A2L0EM87</accession>
<protein>
    <submittedName>
        <fullName evidence="2">Uncharacterized protein</fullName>
    </submittedName>
</protein>
<sequence length="463" mass="50216">MTSPLQERLPAIMDRTNHRACATVDAASSLDAALALASTLHTPGQRERYRRLLERAIEQADHALAAAEQERAALQEPEFAAGSERILATRMDACSTLARAHAARAEDALHGAGQLSLSAQRAPTREACDDGWRRVEEIVAGAEASARAAAISAAEIEAGSPRSKVARAARAAAHKAEVAARAARRIIEERNHAYTFHTDSGFSFGEGWYVAGAAVLAGAAIQVEPGKAGTPQAEAFLRDAGLSDHLQAYRSRPRAVKQTTEIVARAFKAGPSSAQRRLRAAFLGDVPIPESVTGWVDRRLAEAPAGKSCRKKVLLWIREGLHHPHRNTTLAELLELTELARHTGLVPVLTGDALPDGQVPEGAVDMTLFWKDPTFRQLDMRRAQLQFFEHLRRTHGLVGQLGVTTAGMDGPALMGLPTMYLTDTPNVRMREWVGAVPGYQEVVRESGYLERVRRVLSEWAAAS</sequence>
<keyword evidence="1" id="KW-0175">Coiled coil</keyword>